<dbReference type="RefSeq" id="WP_206724831.1">
    <property type="nucleotide sequence ID" value="NZ_CP071090.1"/>
</dbReference>
<evidence type="ECO:0000313" key="3">
    <source>
        <dbReference type="Proteomes" id="UP000662747"/>
    </source>
</evidence>
<proteinExistence type="predicted"/>
<feature type="region of interest" description="Disordered" evidence="1">
    <location>
        <begin position="23"/>
        <end position="76"/>
    </location>
</feature>
<feature type="compositionally biased region" description="Polar residues" evidence="1">
    <location>
        <begin position="40"/>
        <end position="49"/>
    </location>
</feature>
<protein>
    <submittedName>
        <fullName evidence="2">Uncharacterized protein</fullName>
    </submittedName>
</protein>
<evidence type="ECO:0000256" key="1">
    <source>
        <dbReference type="SAM" id="MobiDB-lite"/>
    </source>
</evidence>
<name>A0ABX7NXT7_9BACT</name>
<dbReference type="Proteomes" id="UP000662747">
    <property type="component" value="Chromosome"/>
</dbReference>
<accession>A0ABX7NXT7</accession>
<evidence type="ECO:0000313" key="2">
    <source>
        <dbReference type="EMBL" id="QSQ23256.1"/>
    </source>
</evidence>
<keyword evidence="3" id="KW-1185">Reference proteome</keyword>
<dbReference type="EMBL" id="CP071090">
    <property type="protein sequence ID" value="QSQ23256.1"/>
    <property type="molecule type" value="Genomic_DNA"/>
</dbReference>
<organism evidence="2 3">
    <name type="scientific">Pyxidicoccus parkwayensis</name>
    <dbReference type="NCBI Taxonomy" id="2813578"/>
    <lineage>
        <taxon>Bacteria</taxon>
        <taxon>Pseudomonadati</taxon>
        <taxon>Myxococcota</taxon>
        <taxon>Myxococcia</taxon>
        <taxon>Myxococcales</taxon>
        <taxon>Cystobacterineae</taxon>
        <taxon>Myxococcaceae</taxon>
        <taxon>Pyxidicoccus</taxon>
    </lineage>
</organism>
<gene>
    <name evidence="2" type="ORF">JY651_50685</name>
</gene>
<sequence length="125" mass="13278">MALGITWLLSTLLGDVPISAKKDTRDGGTVAVGDSALTEPESTAPSSALVTIALDLPPRPVPGQRRTDSNGRCPSKAQVPIQGYCWLKQTLDRKGCDENGYLFKDGECYAPVFQTARPATSGPED</sequence>
<reference evidence="2 3" key="1">
    <citation type="submission" date="2021-02" db="EMBL/GenBank/DDBJ databases">
        <title>De Novo genome assembly of isolated myxobacteria.</title>
        <authorList>
            <person name="Stevens D.C."/>
        </authorList>
    </citation>
    <scope>NUCLEOTIDE SEQUENCE [LARGE SCALE GENOMIC DNA]</scope>
    <source>
        <strain evidence="3">SCPEA02</strain>
    </source>
</reference>